<evidence type="ECO:0000313" key="2">
    <source>
        <dbReference type="Proteomes" id="UP000824621"/>
    </source>
</evidence>
<accession>A0ABS7WIB1</accession>
<comment type="caution">
    <text evidence="1">The sequence shown here is derived from an EMBL/GenBank/DDBJ whole genome shotgun (WGS) entry which is preliminary data.</text>
</comment>
<sequence length="421" mass="45262">MSIVRGAGRLLLVIVASLAFFGAAVLSDRPEIVPPETPGPRDVGTVSTIARMAFAAIRSEEGGFVGVRAEELPSVSRVVSFSNPGLAADGRIENGALQLRGSLALATATYLNLDLAVAAHTPEELPRLYVRAGTVRFSPAAVRWLSNMGVGLIWPEPFEDAPRLSDLIEEVRVGEDFAAARIDMPIGLLRAAQRLAGRYSPDADAAARATYLRLTNFEDSFRRPASLGGLFAQAFPQDEDTVSPEEASGRLVGMIMAAYDPDFLRLVDVDAQRNPPCRGERVVVTVVGRRDLALHLLISAIFSAQRDRELGSALGEMKELSDALPGGSGFSFVDLAADRAGIRLGTLLADPKTTAEVQRHLGRGGTANLFPARALGMEEGLSEEEFERRFGRLNSEQYEAAVDRIDAALDSLPIYQDFTNG</sequence>
<evidence type="ECO:0000313" key="1">
    <source>
        <dbReference type="EMBL" id="MBZ6378119.1"/>
    </source>
</evidence>
<dbReference type="EMBL" id="JAGSGB010000001">
    <property type="protein sequence ID" value="MBZ6378119.1"/>
    <property type="molecule type" value="Genomic_DNA"/>
</dbReference>
<proteinExistence type="predicted"/>
<name>A0ABS7WIB1_9SPHN</name>
<organism evidence="1 2">
    <name type="scientific">Pacificimonas aurantium</name>
    <dbReference type="NCBI Taxonomy" id="1250540"/>
    <lineage>
        <taxon>Bacteria</taxon>
        <taxon>Pseudomonadati</taxon>
        <taxon>Pseudomonadota</taxon>
        <taxon>Alphaproteobacteria</taxon>
        <taxon>Sphingomonadales</taxon>
        <taxon>Sphingosinicellaceae</taxon>
        <taxon>Pacificimonas</taxon>
    </lineage>
</organism>
<keyword evidence="2" id="KW-1185">Reference proteome</keyword>
<dbReference type="Proteomes" id="UP000824621">
    <property type="component" value="Unassembled WGS sequence"/>
</dbReference>
<protein>
    <submittedName>
        <fullName evidence="1">Uncharacterized protein</fullName>
    </submittedName>
</protein>
<dbReference type="RefSeq" id="WP_143712156.1">
    <property type="nucleotide sequence ID" value="NZ_JAGSGB010000001.1"/>
</dbReference>
<gene>
    <name evidence="1" type="ORF">KCN53_05665</name>
</gene>
<reference evidence="1 2" key="1">
    <citation type="submission" date="2021-04" db="EMBL/GenBank/DDBJ databases">
        <authorList>
            <person name="Pira H."/>
            <person name="Risdian C."/>
            <person name="Wink J."/>
        </authorList>
    </citation>
    <scope>NUCLEOTIDE SEQUENCE [LARGE SCALE GENOMIC DNA]</scope>
    <source>
        <strain evidence="1 2">DSM 107782</strain>
    </source>
</reference>